<proteinExistence type="predicted"/>
<organism evidence="1">
    <name type="scientific">candidate division WOR-3 bacterium</name>
    <dbReference type="NCBI Taxonomy" id="2052148"/>
    <lineage>
        <taxon>Bacteria</taxon>
        <taxon>Bacteria division WOR-3</taxon>
    </lineage>
</organism>
<reference evidence="1" key="1">
    <citation type="journal article" date="2020" name="mSystems">
        <title>Genome- and Community-Level Interaction Insights into Carbon Utilization and Element Cycling Functions of Hydrothermarchaeota in Hydrothermal Sediment.</title>
        <authorList>
            <person name="Zhou Z."/>
            <person name="Liu Y."/>
            <person name="Xu W."/>
            <person name="Pan J."/>
            <person name="Luo Z.H."/>
            <person name="Li M."/>
        </authorList>
    </citation>
    <scope>NUCLEOTIDE SEQUENCE [LARGE SCALE GENOMIC DNA]</scope>
    <source>
        <strain evidence="1">SpSt-961</strain>
    </source>
</reference>
<dbReference type="InterPro" id="IPR010994">
    <property type="entry name" value="RuvA_2-like"/>
</dbReference>
<dbReference type="SUPFAM" id="SSF47781">
    <property type="entry name" value="RuvA domain 2-like"/>
    <property type="match status" value="1"/>
</dbReference>
<sequence length="792" mass="92621">MVLLLIISLNQIDLNRAELKDFYKLPVDSLTARAIYEYRELYGSFKSVYEILRVPGIDQNKFETIKPFVKIANPFPPRSEWGSIIAEQKKLASEEPPSKGAIDEWEELLYSPTNINKAKFDDLVMIDRMTPIDANAILRAQQQRVIRSARDLRQVNGLSYYSYVSLRKYVQYTDSTDRKFHGSVRIKIENGNRLDIGEDENIATRISYLEQAKNEIDNTIFDLKNFYGWSDNDCEKLRNEIDTSLYTLRRIKPEPSYSLRLKGNYERRLRLGILYHPKDGYKKGYVGIGDVGPVYRFYLGNYCIVWGEGLMVDNTDEYRARIFSRSTGIFGDLTENRNFTFTGFAGSFILHMPGEIGDFKPSLFYSLNQCDAILNPDGTVWRRIDNKYNLTCFKNQLNEQVLGLNLSFAPLNKINPGTYIAIEGMVIDYPEQKINPDPKWIDVPLDNYDPWFYPEITRLSSSSKRCFYGGGFLLPFKNLFFSSEYVAQRDTTYDRAFAYVLKSRLQYDYFYLNLLYRYYHPDYDNPFHRGFSEYRRFEDTPFEKPYALLNPEFTSLYDDPAPKPEQGVYIETRYQITRNITLSRAYLDIFQNLCHNLNNLRGYFEFEGQPIFPVRIRYSEKYIQKYLARPVQNTQSKTIESSIKILFYLSNFDNLGFEYRTGNVFLTPTEGDNEELSGGFLNLSFERNFLTGFSVEGGLAIWKTDGMSQWIFEDTGIDFLSNKGIKFYIVTSQKIGNLLVRFKIRKKETVIEHNGLYNNPDIYYPDLPGVRVNDFINYENSISVNLQLYYLF</sequence>
<dbReference type="Gene3D" id="1.10.150.280">
    <property type="entry name" value="AF1531-like domain"/>
    <property type="match status" value="1"/>
</dbReference>
<comment type="caution">
    <text evidence="1">The sequence shown here is derived from an EMBL/GenBank/DDBJ whole genome shotgun (WGS) entry which is preliminary data.</text>
</comment>
<dbReference type="EMBL" id="DTOZ01000192">
    <property type="protein sequence ID" value="HGE78936.1"/>
    <property type="molecule type" value="Genomic_DNA"/>
</dbReference>
<dbReference type="AlphaFoldDB" id="A0A7V3RJ37"/>
<protein>
    <submittedName>
        <fullName evidence="1">Helix-hairpin-helix domain-containing protein</fullName>
    </submittedName>
</protein>
<evidence type="ECO:0000313" key="1">
    <source>
        <dbReference type="EMBL" id="HGE78936.1"/>
    </source>
</evidence>
<dbReference type="PANTHER" id="PTHR21180:SF32">
    <property type="entry name" value="ENDONUCLEASE_EXONUCLEASE_PHOSPHATASE FAMILY DOMAIN-CONTAINING PROTEIN 1"/>
    <property type="match status" value="1"/>
</dbReference>
<dbReference type="Pfam" id="PF12836">
    <property type="entry name" value="HHH_3"/>
    <property type="match status" value="1"/>
</dbReference>
<dbReference type="GO" id="GO:0015627">
    <property type="term" value="C:type II protein secretion system complex"/>
    <property type="evidence" value="ECO:0007669"/>
    <property type="project" value="TreeGrafter"/>
</dbReference>
<dbReference type="InterPro" id="IPR051675">
    <property type="entry name" value="Endo/Exo/Phosphatase_dom_1"/>
</dbReference>
<gene>
    <name evidence="1" type="ORF">ENX68_08120</name>
</gene>
<accession>A0A7V3RJ37</accession>
<dbReference type="PANTHER" id="PTHR21180">
    <property type="entry name" value="ENDONUCLEASE/EXONUCLEASE/PHOSPHATASE FAMILY DOMAIN-CONTAINING PROTEIN 1"/>
    <property type="match status" value="1"/>
</dbReference>
<dbReference type="GO" id="GO:0015628">
    <property type="term" value="P:protein secretion by the type II secretion system"/>
    <property type="evidence" value="ECO:0007669"/>
    <property type="project" value="TreeGrafter"/>
</dbReference>
<name>A0A7V3RJ37_UNCW3</name>